<evidence type="ECO:0000313" key="2">
    <source>
        <dbReference type="Proteomes" id="UP000708208"/>
    </source>
</evidence>
<proteinExistence type="predicted"/>
<gene>
    <name evidence="1" type="ORF">AFUS01_LOCUS17984</name>
</gene>
<accession>A0A8J2K186</accession>
<dbReference type="AlphaFoldDB" id="A0A8J2K186"/>
<feature type="non-terminal residue" evidence="1">
    <location>
        <position position="40"/>
    </location>
</feature>
<evidence type="ECO:0000313" key="1">
    <source>
        <dbReference type="EMBL" id="CAG7729254.1"/>
    </source>
</evidence>
<keyword evidence="2" id="KW-1185">Reference proteome</keyword>
<protein>
    <submittedName>
        <fullName evidence="1">Uncharacterized protein</fullName>
    </submittedName>
</protein>
<name>A0A8J2K186_9HEXA</name>
<sequence length="40" mass="4563">MAVPKRRQLPDGTYTGFDYDVANDRVDMLVVFTEAFLHSS</sequence>
<reference evidence="1" key="1">
    <citation type="submission" date="2021-06" db="EMBL/GenBank/DDBJ databases">
        <authorList>
            <person name="Hodson N. C."/>
            <person name="Mongue J. A."/>
            <person name="Jaron S. K."/>
        </authorList>
    </citation>
    <scope>NUCLEOTIDE SEQUENCE</scope>
</reference>
<dbReference type="EMBL" id="CAJVCH010175977">
    <property type="protein sequence ID" value="CAG7729254.1"/>
    <property type="molecule type" value="Genomic_DNA"/>
</dbReference>
<organism evidence="1 2">
    <name type="scientific">Allacma fusca</name>
    <dbReference type="NCBI Taxonomy" id="39272"/>
    <lineage>
        <taxon>Eukaryota</taxon>
        <taxon>Metazoa</taxon>
        <taxon>Ecdysozoa</taxon>
        <taxon>Arthropoda</taxon>
        <taxon>Hexapoda</taxon>
        <taxon>Collembola</taxon>
        <taxon>Symphypleona</taxon>
        <taxon>Sminthuridae</taxon>
        <taxon>Allacma</taxon>
    </lineage>
</organism>
<comment type="caution">
    <text evidence="1">The sequence shown here is derived from an EMBL/GenBank/DDBJ whole genome shotgun (WGS) entry which is preliminary data.</text>
</comment>
<dbReference type="Proteomes" id="UP000708208">
    <property type="component" value="Unassembled WGS sequence"/>
</dbReference>